<dbReference type="InterPro" id="IPR050320">
    <property type="entry name" value="N5-glutamine_MTase"/>
</dbReference>
<dbReference type="AlphaFoldDB" id="C4FIA5"/>
<feature type="binding site" evidence="5">
    <location>
        <position position="192"/>
    </location>
    <ligand>
        <name>S-adenosyl-L-methionine</name>
        <dbReference type="ChEBI" id="CHEBI:59789"/>
    </ligand>
</feature>
<feature type="domain" description="Release factor glutamine methyltransferase N-terminal" evidence="7">
    <location>
        <begin position="5"/>
        <end position="74"/>
    </location>
</feature>
<dbReference type="Pfam" id="PF17827">
    <property type="entry name" value="PrmC_N"/>
    <property type="match status" value="1"/>
</dbReference>
<comment type="caution">
    <text evidence="8">The sequence shown here is derived from an EMBL/GenBank/DDBJ whole genome shotgun (WGS) entry which is preliminary data.</text>
</comment>
<dbReference type="InterPro" id="IPR040758">
    <property type="entry name" value="PrmC_N"/>
</dbReference>
<organism evidence="8 9">
    <name type="scientific">Sulfurihydrogenibium yellowstonense SS-5</name>
    <dbReference type="NCBI Taxonomy" id="432331"/>
    <lineage>
        <taxon>Bacteria</taxon>
        <taxon>Pseudomonadati</taxon>
        <taxon>Aquificota</taxon>
        <taxon>Aquificia</taxon>
        <taxon>Aquificales</taxon>
        <taxon>Hydrogenothermaceae</taxon>
        <taxon>Sulfurihydrogenibium</taxon>
    </lineage>
</organism>
<dbReference type="Gene3D" id="1.10.8.10">
    <property type="entry name" value="DNA helicase RuvA subunit, C-terminal domain"/>
    <property type="match status" value="1"/>
</dbReference>
<comment type="function">
    <text evidence="5">Methylates the class 1 translation termination release factors RF1/PrfA and RF2/PrfB on the glutamine residue of the universally conserved GGQ motif.</text>
</comment>
<feature type="binding site" evidence="5">
    <location>
        <begin position="192"/>
        <end position="195"/>
    </location>
    <ligand>
        <name>substrate</name>
    </ligand>
</feature>
<evidence type="ECO:0000256" key="4">
    <source>
        <dbReference type="ARBA" id="ARBA00048391"/>
    </source>
</evidence>
<dbReference type="PANTHER" id="PTHR18895">
    <property type="entry name" value="HEMK METHYLTRANSFERASE"/>
    <property type="match status" value="1"/>
</dbReference>
<name>C4FIA5_9AQUI</name>
<keyword evidence="3 5" id="KW-0949">S-adenosyl-L-methionine</keyword>
<evidence type="ECO:0000256" key="2">
    <source>
        <dbReference type="ARBA" id="ARBA00022679"/>
    </source>
</evidence>
<gene>
    <name evidence="5 8" type="primary">prmC</name>
    <name evidence="8" type="ORF">SULYE_0289</name>
</gene>
<keyword evidence="2 5" id="KW-0808">Transferase</keyword>
<feature type="binding site" evidence="5">
    <location>
        <position position="144"/>
    </location>
    <ligand>
        <name>S-adenosyl-L-methionine</name>
        <dbReference type="ChEBI" id="CHEBI:59789"/>
    </ligand>
</feature>
<sequence>MKLKQLFSKITEIFKESKIENPASEASILISKILDLPKHYIISYPDLEISEEDAKKLVVLSEKRASGYPMAYLTKSKEFFGLDFYIEEGILIPRPETEILVEKVIEKLQNAKGELIGLEVGIGSGCISVSLLKNIKNLKIIGIDISEKALEITEKNAEIHGVLDRLKLFKFDIMNEKMNSLNLPKLDFVVSNPPYIKEEDYQKLQKEVKKEPKEALISGKEGTEFYEKIVNSLKDFLKEDGFFAFEVGIGQAEKVKQILEDNGYKNIEIYKDLAGIDRVIIASKRFKRIGD</sequence>
<dbReference type="InterPro" id="IPR019874">
    <property type="entry name" value="RF_methyltr_PrmC"/>
</dbReference>
<dbReference type="PROSITE" id="PS00092">
    <property type="entry name" value="N6_MTASE"/>
    <property type="match status" value="1"/>
</dbReference>
<feature type="domain" description="Methyltransferase small" evidence="6">
    <location>
        <begin position="105"/>
        <end position="216"/>
    </location>
</feature>
<dbReference type="EC" id="2.1.1.297" evidence="5"/>
<dbReference type="EMBL" id="ABZS01000017">
    <property type="protein sequence ID" value="EEP61199.1"/>
    <property type="molecule type" value="Genomic_DNA"/>
</dbReference>
<evidence type="ECO:0000313" key="9">
    <source>
        <dbReference type="Proteomes" id="UP000005540"/>
    </source>
</evidence>
<evidence type="ECO:0000256" key="5">
    <source>
        <dbReference type="HAMAP-Rule" id="MF_02126"/>
    </source>
</evidence>
<dbReference type="GO" id="GO:0032259">
    <property type="term" value="P:methylation"/>
    <property type="evidence" value="ECO:0007669"/>
    <property type="project" value="UniProtKB-KW"/>
</dbReference>
<feature type="binding site" evidence="5">
    <location>
        <begin position="121"/>
        <end position="125"/>
    </location>
    <ligand>
        <name>S-adenosyl-L-methionine</name>
        <dbReference type="ChEBI" id="CHEBI:59789"/>
    </ligand>
</feature>
<protein>
    <recommendedName>
        <fullName evidence="5">Release factor glutamine methyltransferase</fullName>
        <shortName evidence="5">RF MTase</shortName>
        <ecNumber evidence="5">2.1.1.297</ecNumber>
    </recommendedName>
    <alternativeName>
        <fullName evidence="5">N5-glutamine methyltransferase PrmC</fullName>
    </alternativeName>
    <alternativeName>
        <fullName evidence="5">Protein-(glutamine-N5) MTase PrmC</fullName>
    </alternativeName>
    <alternativeName>
        <fullName evidence="5">Protein-glutamine N-methyltransferase PrmC</fullName>
    </alternativeName>
</protein>
<evidence type="ECO:0000313" key="8">
    <source>
        <dbReference type="EMBL" id="EEP61199.1"/>
    </source>
</evidence>
<comment type="similarity">
    <text evidence="5">Belongs to the protein N5-glutamine methyltransferase family. PrmC subfamily.</text>
</comment>
<dbReference type="NCBIfam" id="TIGR03534">
    <property type="entry name" value="RF_mod_PrmC"/>
    <property type="match status" value="1"/>
</dbReference>
<dbReference type="InterPro" id="IPR004556">
    <property type="entry name" value="HemK-like"/>
</dbReference>
<dbReference type="Pfam" id="PF05175">
    <property type="entry name" value="MTS"/>
    <property type="match status" value="1"/>
</dbReference>
<dbReference type="InterPro" id="IPR029063">
    <property type="entry name" value="SAM-dependent_MTases_sf"/>
</dbReference>
<dbReference type="OrthoDB" id="9784805at2"/>
<dbReference type="CDD" id="cd02440">
    <property type="entry name" value="AdoMet_MTases"/>
    <property type="match status" value="1"/>
</dbReference>
<accession>C4FIA5</accession>
<dbReference type="GO" id="GO:0003676">
    <property type="term" value="F:nucleic acid binding"/>
    <property type="evidence" value="ECO:0007669"/>
    <property type="project" value="InterPro"/>
</dbReference>
<evidence type="ECO:0000259" key="6">
    <source>
        <dbReference type="Pfam" id="PF05175"/>
    </source>
</evidence>
<dbReference type="GO" id="GO:0102559">
    <property type="term" value="F:peptide chain release factor N(5)-glutamine methyltransferase activity"/>
    <property type="evidence" value="ECO:0007669"/>
    <property type="project" value="UniProtKB-EC"/>
</dbReference>
<dbReference type="Proteomes" id="UP000005540">
    <property type="component" value="Unassembled WGS sequence"/>
</dbReference>
<comment type="catalytic activity">
    <reaction evidence="4 5">
        <text>L-glutaminyl-[peptide chain release factor] + S-adenosyl-L-methionine = N(5)-methyl-L-glutaminyl-[peptide chain release factor] + S-adenosyl-L-homocysteine + H(+)</text>
        <dbReference type="Rhea" id="RHEA:42896"/>
        <dbReference type="Rhea" id="RHEA-COMP:10271"/>
        <dbReference type="Rhea" id="RHEA-COMP:10272"/>
        <dbReference type="ChEBI" id="CHEBI:15378"/>
        <dbReference type="ChEBI" id="CHEBI:30011"/>
        <dbReference type="ChEBI" id="CHEBI:57856"/>
        <dbReference type="ChEBI" id="CHEBI:59789"/>
        <dbReference type="ChEBI" id="CHEBI:61891"/>
        <dbReference type="EC" id="2.1.1.297"/>
    </reaction>
</comment>
<evidence type="ECO:0000256" key="3">
    <source>
        <dbReference type="ARBA" id="ARBA00022691"/>
    </source>
</evidence>
<keyword evidence="1 5" id="KW-0489">Methyltransferase</keyword>
<dbReference type="HAMAP" id="MF_02126">
    <property type="entry name" value="RF_methyltr_PrmC"/>
    <property type="match status" value="1"/>
</dbReference>
<evidence type="ECO:0000256" key="1">
    <source>
        <dbReference type="ARBA" id="ARBA00022603"/>
    </source>
</evidence>
<keyword evidence="9" id="KW-1185">Reference proteome</keyword>
<proteinExistence type="inferred from homology"/>
<dbReference type="InterPro" id="IPR007848">
    <property type="entry name" value="Small_mtfrase_dom"/>
</dbReference>
<evidence type="ECO:0000259" key="7">
    <source>
        <dbReference type="Pfam" id="PF17827"/>
    </source>
</evidence>
<dbReference type="PANTHER" id="PTHR18895:SF74">
    <property type="entry name" value="MTRF1L RELEASE FACTOR GLUTAMINE METHYLTRANSFERASE"/>
    <property type="match status" value="1"/>
</dbReference>
<dbReference type="NCBIfam" id="TIGR00536">
    <property type="entry name" value="hemK_fam"/>
    <property type="match status" value="1"/>
</dbReference>
<dbReference type="SUPFAM" id="SSF53335">
    <property type="entry name" value="S-adenosyl-L-methionine-dependent methyltransferases"/>
    <property type="match status" value="1"/>
</dbReference>
<reference evidence="8 9" key="1">
    <citation type="submission" date="2009-04" db="EMBL/GenBank/DDBJ databases">
        <authorList>
            <person name="Reysenbach A.-L."/>
            <person name="Heidelberg J.F."/>
            <person name="Nelson W.C."/>
        </authorList>
    </citation>
    <scope>NUCLEOTIDE SEQUENCE [LARGE SCALE GENOMIC DNA]</scope>
    <source>
        <strain evidence="8 9">SS-5</strain>
    </source>
</reference>
<dbReference type="Gene3D" id="3.40.50.150">
    <property type="entry name" value="Vaccinia Virus protein VP39"/>
    <property type="match status" value="1"/>
</dbReference>
<dbReference type="InterPro" id="IPR002052">
    <property type="entry name" value="DNA_methylase_N6_adenine_CS"/>
</dbReference>
<comment type="caution">
    <text evidence="5">Lacks conserved residue(s) required for the propagation of feature annotation.</text>
</comment>